<dbReference type="AlphaFoldDB" id="A0AAV0MMH8"/>
<dbReference type="Proteomes" id="UP001154282">
    <property type="component" value="Unassembled WGS sequence"/>
</dbReference>
<name>A0AAV0MMH8_9ROSI</name>
<protein>
    <submittedName>
        <fullName evidence="2">Uncharacterized protein</fullName>
    </submittedName>
</protein>
<feature type="region of interest" description="Disordered" evidence="1">
    <location>
        <begin position="134"/>
        <end position="165"/>
    </location>
</feature>
<dbReference type="EMBL" id="CAMGYJ010000007">
    <property type="protein sequence ID" value="CAI0446758.1"/>
    <property type="molecule type" value="Genomic_DNA"/>
</dbReference>
<proteinExistence type="predicted"/>
<organism evidence="2 3">
    <name type="scientific">Linum tenue</name>
    <dbReference type="NCBI Taxonomy" id="586396"/>
    <lineage>
        <taxon>Eukaryota</taxon>
        <taxon>Viridiplantae</taxon>
        <taxon>Streptophyta</taxon>
        <taxon>Embryophyta</taxon>
        <taxon>Tracheophyta</taxon>
        <taxon>Spermatophyta</taxon>
        <taxon>Magnoliopsida</taxon>
        <taxon>eudicotyledons</taxon>
        <taxon>Gunneridae</taxon>
        <taxon>Pentapetalae</taxon>
        <taxon>rosids</taxon>
        <taxon>fabids</taxon>
        <taxon>Malpighiales</taxon>
        <taxon>Linaceae</taxon>
        <taxon>Linum</taxon>
    </lineage>
</organism>
<evidence type="ECO:0000313" key="3">
    <source>
        <dbReference type="Proteomes" id="UP001154282"/>
    </source>
</evidence>
<sequence>MSGIIPILKKPKVEQGEEVSGGGGRGGGGEVDDEETTVEEQESAFVALIEHRTREVEHLRKRIDYYTSKANSVQLAFPVHSLFSSSLHSFTILGTVNRKVSQHLKLGGSGMRDCVRSSAQTSSSTQSDIIRKVNAEKPDQSHSDVEVVENQDKGRKKKHGGGLKI</sequence>
<evidence type="ECO:0000313" key="2">
    <source>
        <dbReference type="EMBL" id="CAI0446758.1"/>
    </source>
</evidence>
<gene>
    <name evidence="2" type="ORF">LITE_LOCUS29137</name>
</gene>
<feature type="compositionally biased region" description="Acidic residues" evidence="1">
    <location>
        <begin position="30"/>
        <end position="40"/>
    </location>
</feature>
<feature type="compositionally biased region" description="Gly residues" evidence="1">
    <location>
        <begin position="19"/>
        <end position="29"/>
    </location>
</feature>
<evidence type="ECO:0000256" key="1">
    <source>
        <dbReference type="SAM" id="MobiDB-lite"/>
    </source>
</evidence>
<feature type="compositionally biased region" description="Basic residues" evidence="1">
    <location>
        <begin position="154"/>
        <end position="165"/>
    </location>
</feature>
<feature type="compositionally biased region" description="Basic and acidic residues" evidence="1">
    <location>
        <begin position="134"/>
        <end position="153"/>
    </location>
</feature>
<feature type="region of interest" description="Disordered" evidence="1">
    <location>
        <begin position="1"/>
        <end position="40"/>
    </location>
</feature>
<keyword evidence="3" id="KW-1185">Reference proteome</keyword>
<reference evidence="2" key="1">
    <citation type="submission" date="2022-08" db="EMBL/GenBank/DDBJ databases">
        <authorList>
            <person name="Gutierrez-Valencia J."/>
        </authorList>
    </citation>
    <scope>NUCLEOTIDE SEQUENCE</scope>
</reference>
<accession>A0AAV0MMH8</accession>
<comment type="caution">
    <text evidence="2">The sequence shown here is derived from an EMBL/GenBank/DDBJ whole genome shotgun (WGS) entry which is preliminary data.</text>
</comment>